<dbReference type="Proteomes" id="UP001597560">
    <property type="component" value="Unassembled WGS sequence"/>
</dbReference>
<name>A0ABW6B438_9SPHI</name>
<gene>
    <name evidence="1" type="ORF">ACFS6J_18015</name>
</gene>
<proteinExistence type="predicted"/>
<accession>A0ABW6B438</accession>
<evidence type="ECO:0000313" key="2">
    <source>
        <dbReference type="Proteomes" id="UP001597560"/>
    </source>
</evidence>
<keyword evidence="2" id="KW-1185">Reference proteome</keyword>
<protein>
    <recommendedName>
        <fullName evidence="3">Trypsin-like peptidase</fullName>
    </recommendedName>
</protein>
<sequence length="393" mass="44092">MNLDDYLNENLGATNTPSNLWSTPKFNAVTDIFGGIENVGPIMATTTWQTLLESPDLNRRLYPNALKHASYQPALNHQLEKYLLCLGNGQYCLLVFDPTMTTDDPIYIDASKGNTKQSIRSGYGIWKSKIASTVNHMYLRNMNNLYGFGNHNQSLDKFSYPFQSIYNQNTLDLLESDLFEYSIDQIEWPIIVCKPPERILSCYHPDESHGVAVNSDGSYNSLAGIYTQDVSGDYGATVCLHCFPNSYVEIGKTQVIIHGLQGIVKSVNNITDSCFVKLDLNESQITQYKPYKGPLLGVTPREFESCFFYNRDGKKIKSEVIGWSPDILNYEPYNQVKVLTSPHTNPGDSGTALIDNNGNVLGFAFYRTGLDALKQFSAWIWAASVFKSHNLIS</sequence>
<comment type="caution">
    <text evidence="1">The sequence shown here is derived from an EMBL/GenBank/DDBJ whole genome shotgun (WGS) entry which is preliminary data.</text>
</comment>
<dbReference type="EMBL" id="JBHUPA010000008">
    <property type="protein sequence ID" value="MFD2963707.1"/>
    <property type="molecule type" value="Genomic_DNA"/>
</dbReference>
<dbReference type="RefSeq" id="WP_130854967.1">
    <property type="nucleotide sequence ID" value="NZ_JBHUPA010000008.1"/>
</dbReference>
<evidence type="ECO:0008006" key="3">
    <source>
        <dbReference type="Google" id="ProtNLM"/>
    </source>
</evidence>
<reference evidence="2" key="1">
    <citation type="journal article" date="2019" name="Int. J. Syst. Evol. Microbiol.">
        <title>The Global Catalogue of Microorganisms (GCM) 10K type strain sequencing project: providing services to taxonomists for standard genome sequencing and annotation.</title>
        <authorList>
            <consortium name="The Broad Institute Genomics Platform"/>
            <consortium name="The Broad Institute Genome Sequencing Center for Infectious Disease"/>
            <person name="Wu L."/>
            <person name="Ma J."/>
        </authorList>
    </citation>
    <scope>NUCLEOTIDE SEQUENCE [LARGE SCALE GENOMIC DNA]</scope>
    <source>
        <strain evidence="2">KCTC 23098</strain>
    </source>
</reference>
<organism evidence="1 2">
    <name type="scientific">Olivibacter jilunii</name>
    <dbReference type="NCBI Taxonomy" id="985016"/>
    <lineage>
        <taxon>Bacteria</taxon>
        <taxon>Pseudomonadati</taxon>
        <taxon>Bacteroidota</taxon>
        <taxon>Sphingobacteriia</taxon>
        <taxon>Sphingobacteriales</taxon>
        <taxon>Sphingobacteriaceae</taxon>
        <taxon>Olivibacter</taxon>
    </lineage>
</organism>
<evidence type="ECO:0000313" key="1">
    <source>
        <dbReference type="EMBL" id="MFD2963707.1"/>
    </source>
</evidence>